<proteinExistence type="predicted"/>
<protein>
    <submittedName>
        <fullName evidence="2">Uncharacterized protein</fullName>
    </submittedName>
</protein>
<organism evidence="1 2">
    <name type="scientific">Romanomermis culicivorax</name>
    <name type="common">Nematode worm</name>
    <dbReference type="NCBI Taxonomy" id="13658"/>
    <lineage>
        <taxon>Eukaryota</taxon>
        <taxon>Metazoa</taxon>
        <taxon>Ecdysozoa</taxon>
        <taxon>Nematoda</taxon>
        <taxon>Enoplea</taxon>
        <taxon>Dorylaimia</taxon>
        <taxon>Mermithida</taxon>
        <taxon>Mermithoidea</taxon>
        <taxon>Mermithidae</taxon>
        <taxon>Romanomermis</taxon>
    </lineage>
</organism>
<sequence>SNERTRSIYWARRSFKCDNCCFSCCRLSLVGLTGVWRPVDAVSLPFVASRSFVKKEPFIRQKNET</sequence>
<dbReference type="Proteomes" id="UP000887565">
    <property type="component" value="Unplaced"/>
</dbReference>
<dbReference type="AlphaFoldDB" id="A0A915L259"/>
<accession>A0A915L259</accession>
<reference evidence="2" key="1">
    <citation type="submission" date="2022-11" db="UniProtKB">
        <authorList>
            <consortium name="WormBaseParasite"/>
        </authorList>
    </citation>
    <scope>IDENTIFICATION</scope>
</reference>
<evidence type="ECO:0000313" key="2">
    <source>
        <dbReference type="WBParaSite" id="nRc.2.0.1.t44566-RA"/>
    </source>
</evidence>
<dbReference type="WBParaSite" id="nRc.2.0.1.t44566-RA">
    <property type="protein sequence ID" value="nRc.2.0.1.t44566-RA"/>
    <property type="gene ID" value="nRc.2.0.1.g44566"/>
</dbReference>
<evidence type="ECO:0000313" key="1">
    <source>
        <dbReference type="Proteomes" id="UP000887565"/>
    </source>
</evidence>
<name>A0A915L259_ROMCU</name>
<keyword evidence="1" id="KW-1185">Reference proteome</keyword>